<dbReference type="Proteomes" id="UP001054837">
    <property type="component" value="Unassembled WGS sequence"/>
</dbReference>
<gene>
    <name evidence="2" type="ORF">CDAR_294721</name>
</gene>
<evidence type="ECO:0000313" key="2">
    <source>
        <dbReference type="EMBL" id="GIY58305.1"/>
    </source>
</evidence>
<name>A0AAV4ULC0_9ARAC</name>
<comment type="caution">
    <text evidence="2">The sequence shown here is derived from an EMBL/GenBank/DDBJ whole genome shotgun (WGS) entry which is preliminary data.</text>
</comment>
<dbReference type="AlphaFoldDB" id="A0AAV4ULC0"/>
<evidence type="ECO:0000256" key="1">
    <source>
        <dbReference type="SAM" id="MobiDB-lite"/>
    </source>
</evidence>
<sequence>MAPNATERSHHHPRNARPPTSPSELRWNVLSEHPSRSNGGPLVVVDERRPGKTPEIPRRVSSAAKSSQRLLLYRPARIRIGEAIFTIKPRLMEIHKVTSASIKGGMRGTILISLHKHICVRD</sequence>
<proteinExistence type="predicted"/>
<keyword evidence="3" id="KW-1185">Reference proteome</keyword>
<dbReference type="EMBL" id="BPLQ01011490">
    <property type="protein sequence ID" value="GIY58305.1"/>
    <property type="molecule type" value="Genomic_DNA"/>
</dbReference>
<organism evidence="2 3">
    <name type="scientific">Caerostris darwini</name>
    <dbReference type="NCBI Taxonomy" id="1538125"/>
    <lineage>
        <taxon>Eukaryota</taxon>
        <taxon>Metazoa</taxon>
        <taxon>Ecdysozoa</taxon>
        <taxon>Arthropoda</taxon>
        <taxon>Chelicerata</taxon>
        <taxon>Arachnida</taxon>
        <taxon>Araneae</taxon>
        <taxon>Araneomorphae</taxon>
        <taxon>Entelegynae</taxon>
        <taxon>Araneoidea</taxon>
        <taxon>Araneidae</taxon>
        <taxon>Caerostris</taxon>
    </lineage>
</organism>
<evidence type="ECO:0000313" key="3">
    <source>
        <dbReference type="Proteomes" id="UP001054837"/>
    </source>
</evidence>
<feature type="region of interest" description="Disordered" evidence="1">
    <location>
        <begin position="1"/>
        <end position="61"/>
    </location>
</feature>
<accession>A0AAV4ULC0</accession>
<feature type="compositionally biased region" description="Basic and acidic residues" evidence="1">
    <location>
        <begin position="45"/>
        <end position="58"/>
    </location>
</feature>
<protein>
    <submittedName>
        <fullName evidence="2">Uncharacterized protein</fullName>
    </submittedName>
</protein>
<reference evidence="2 3" key="1">
    <citation type="submission" date="2021-06" db="EMBL/GenBank/DDBJ databases">
        <title>Caerostris darwini draft genome.</title>
        <authorList>
            <person name="Kono N."/>
            <person name="Arakawa K."/>
        </authorList>
    </citation>
    <scope>NUCLEOTIDE SEQUENCE [LARGE SCALE GENOMIC DNA]</scope>
</reference>